<evidence type="ECO:0000313" key="3">
    <source>
        <dbReference type="Proteomes" id="UP000677244"/>
    </source>
</evidence>
<dbReference type="Proteomes" id="UP000677244">
    <property type="component" value="Unassembled WGS sequence"/>
</dbReference>
<feature type="non-terminal residue" evidence="2">
    <location>
        <position position="1"/>
    </location>
</feature>
<comment type="caution">
    <text evidence="2">The sequence shown here is derived from an EMBL/GenBank/DDBJ whole genome shotgun (WGS) entry which is preliminary data.</text>
</comment>
<keyword evidence="3" id="KW-1185">Reference proteome</keyword>
<reference evidence="2 3" key="1">
    <citation type="submission" date="2021-03" db="EMBL/GenBank/DDBJ databases">
        <title>Assistant Professor.</title>
        <authorList>
            <person name="Huq M.A."/>
        </authorList>
    </citation>
    <scope>NUCLEOTIDE SEQUENCE [LARGE SCALE GENOMIC DNA]</scope>
    <source>
        <strain evidence="2 3">MAH-29</strain>
    </source>
</reference>
<evidence type="ECO:0000256" key="1">
    <source>
        <dbReference type="SAM" id="MobiDB-lite"/>
    </source>
</evidence>
<accession>A0ABS3YUH1</accession>
<organism evidence="2 3">
    <name type="scientific">Niastella soli</name>
    <dbReference type="NCBI Taxonomy" id="2821487"/>
    <lineage>
        <taxon>Bacteria</taxon>
        <taxon>Pseudomonadati</taxon>
        <taxon>Bacteroidota</taxon>
        <taxon>Chitinophagia</taxon>
        <taxon>Chitinophagales</taxon>
        <taxon>Chitinophagaceae</taxon>
        <taxon>Niastella</taxon>
    </lineage>
</organism>
<protein>
    <submittedName>
        <fullName evidence="2">Uncharacterized protein</fullName>
    </submittedName>
</protein>
<dbReference type="RefSeq" id="WP_209139467.1">
    <property type="nucleotide sequence ID" value="NZ_JAGHKO010000002.1"/>
</dbReference>
<proteinExistence type="predicted"/>
<evidence type="ECO:0000313" key="2">
    <source>
        <dbReference type="EMBL" id="MBO9201418.1"/>
    </source>
</evidence>
<feature type="region of interest" description="Disordered" evidence="1">
    <location>
        <begin position="46"/>
        <end position="82"/>
    </location>
</feature>
<name>A0ABS3YUH1_9BACT</name>
<sequence length="184" mass="21347">TFHILTSARIQATWLDATSRRKDCIIDEKMCLLEVSASIQLTETPLMSEEMPQSKVKKIKEKKNSSTGENGQAVSPPKKSLEEREKELAIRQQEFYNSLVEYVLTYGKEMVRAFYNYWAEPNKSRTKFKKEMQATWDTKLRLVTWAGNEERFGRGTTKLEAPVNKVRELEEAENRKKLGIHGKD</sequence>
<dbReference type="EMBL" id="JAGHKO010000002">
    <property type="protein sequence ID" value="MBO9201418.1"/>
    <property type="molecule type" value="Genomic_DNA"/>
</dbReference>
<gene>
    <name evidence="2" type="ORF">J7I42_14145</name>
</gene>